<accession>A0A2G6PFQ6</accession>
<dbReference type="GO" id="GO:0050567">
    <property type="term" value="F:glutaminyl-tRNA synthase (glutamine-hydrolyzing) activity"/>
    <property type="evidence" value="ECO:0007669"/>
    <property type="project" value="UniProtKB-UniRule"/>
</dbReference>
<keyword evidence="2" id="KW-0808">Transferase</keyword>
<dbReference type="Gene3D" id="1.10.20.60">
    <property type="entry name" value="Glu-tRNAGln amidotransferase C subunit, N-terminal domain"/>
    <property type="match status" value="1"/>
</dbReference>
<dbReference type="PANTHER" id="PTHR15004">
    <property type="entry name" value="GLUTAMYL-TRNA(GLN) AMIDOTRANSFERASE SUBUNIT C, MITOCHONDRIAL"/>
    <property type="match status" value="1"/>
</dbReference>
<comment type="similarity">
    <text evidence="1">Belongs to the GatC family.</text>
</comment>
<evidence type="ECO:0000313" key="3">
    <source>
        <dbReference type="Proteomes" id="UP000229278"/>
    </source>
</evidence>
<proteinExistence type="inferred from homology"/>
<keyword evidence="1" id="KW-0648">Protein biosynthesis</keyword>
<dbReference type="InterPro" id="IPR003837">
    <property type="entry name" value="GatC"/>
</dbReference>
<comment type="subunit">
    <text evidence="1">Heterotrimer of A, B and C subunits.</text>
</comment>
<dbReference type="EC" id="6.3.5.-" evidence="1"/>
<dbReference type="AlphaFoldDB" id="A0A2G6PFQ6"/>
<evidence type="ECO:0000256" key="1">
    <source>
        <dbReference type="HAMAP-Rule" id="MF_00122"/>
    </source>
</evidence>
<comment type="function">
    <text evidence="1">Allows the formation of correctly charged Asn-tRNA(Asn) or Gln-tRNA(Gln) through the transamidation of misacylated Asp-tRNA(Asn) or Glu-tRNA(Gln) in organisms which lack either or both of asparaginyl-tRNA or glutaminyl-tRNA synthetases. The reaction takes place in the presence of glutamine and ATP through an activated phospho-Asp-tRNA(Asn) or phospho-Glu-tRNA(Gln).</text>
</comment>
<dbReference type="GO" id="GO:0005524">
    <property type="term" value="F:ATP binding"/>
    <property type="evidence" value="ECO:0007669"/>
    <property type="project" value="UniProtKB-KW"/>
</dbReference>
<organism evidence="2 3">
    <name type="scientific">Candidatus Contendibacter odensensis</name>
    <dbReference type="NCBI Taxonomy" id="1400860"/>
    <lineage>
        <taxon>Bacteria</taxon>
        <taxon>Pseudomonadati</taxon>
        <taxon>Pseudomonadota</taxon>
        <taxon>Gammaproteobacteria</taxon>
        <taxon>Candidatus Competibacteraceae</taxon>
        <taxon>Candidatus Contendibacter</taxon>
    </lineage>
</organism>
<dbReference type="NCBIfam" id="TIGR00135">
    <property type="entry name" value="gatC"/>
    <property type="match status" value="1"/>
</dbReference>
<dbReference type="Pfam" id="PF02686">
    <property type="entry name" value="GatC"/>
    <property type="match status" value="1"/>
</dbReference>
<gene>
    <name evidence="1" type="primary">gatC</name>
    <name evidence="2" type="ORF">CSA09_00450</name>
</gene>
<keyword evidence="1" id="KW-0067">ATP-binding</keyword>
<dbReference type="GO" id="GO:0070681">
    <property type="term" value="P:glutaminyl-tRNAGln biosynthesis via transamidation"/>
    <property type="evidence" value="ECO:0007669"/>
    <property type="project" value="TreeGrafter"/>
</dbReference>
<comment type="caution">
    <text evidence="2">The sequence shown here is derived from an EMBL/GenBank/DDBJ whole genome shotgun (WGS) entry which is preliminary data.</text>
</comment>
<dbReference type="Proteomes" id="UP000229278">
    <property type="component" value="Unassembled WGS sequence"/>
</dbReference>
<name>A0A2G6PFQ6_9GAMM</name>
<reference evidence="2 3" key="1">
    <citation type="submission" date="2017-10" db="EMBL/GenBank/DDBJ databases">
        <title>Novel microbial diversity and functional potential in the marine mammal oral microbiome.</title>
        <authorList>
            <person name="Dudek N.K."/>
            <person name="Sun C.L."/>
            <person name="Burstein D."/>
            <person name="Kantor R.S."/>
            <person name="Aliaga Goltsman D.S."/>
            <person name="Bik E.M."/>
            <person name="Thomas B.C."/>
            <person name="Banfield J.F."/>
            <person name="Relman D.A."/>
        </authorList>
    </citation>
    <scope>NUCLEOTIDE SEQUENCE [LARGE SCALE GENOMIC DNA]</scope>
    <source>
        <strain evidence="2">DOLJORAL78_50_517</strain>
    </source>
</reference>
<keyword evidence="1" id="KW-0547">Nucleotide-binding</keyword>
<evidence type="ECO:0000313" key="2">
    <source>
        <dbReference type="EMBL" id="PIE83385.1"/>
    </source>
</evidence>
<dbReference type="GO" id="GO:0050566">
    <property type="term" value="F:asparaginyl-tRNA synthase (glutamine-hydrolyzing) activity"/>
    <property type="evidence" value="ECO:0007669"/>
    <property type="project" value="RHEA"/>
</dbReference>
<sequence length="95" mass="10569">MSLEIADVAKIAHLARLSIRDEDAPGYARNLSAILDLVEQMNAIDTEGVVPMAHPLDMVQRLRPDQVVETNRREDFQALAPCTETGLYLVPKVIE</sequence>
<keyword evidence="1" id="KW-0436">Ligase</keyword>
<dbReference type="GO" id="GO:0006412">
    <property type="term" value="P:translation"/>
    <property type="evidence" value="ECO:0007669"/>
    <property type="project" value="UniProtKB-UniRule"/>
</dbReference>
<comment type="catalytic activity">
    <reaction evidence="1">
        <text>L-aspartyl-tRNA(Asn) + L-glutamine + ATP + H2O = L-asparaginyl-tRNA(Asn) + L-glutamate + ADP + phosphate + 2 H(+)</text>
        <dbReference type="Rhea" id="RHEA:14513"/>
        <dbReference type="Rhea" id="RHEA-COMP:9674"/>
        <dbReference type="Rhea" id="RHEA-COMP:9677"/>
        <dbReference type="ChEBI" id="CHEBI:15377"/>
        <dbReference type="ChEBI" id="CHEBI:15378"/>
        <dbReference type="ChEBI" id="CHEBI:29985"/>
        <dbReference type="ChEBI" id="CHEBI:30616"/>
        <dbReference type="ChEBI" id="CHEBI:43474"/>
        <dbReference type="ChEBI" id="CHEBI:58359"/>
        <dbReference type="ChEBI" id="CHEBI:78515"/>
        <dbReference type="ChEBI" id="CHEBI:78516"/>
        <dbReference type="ChEBI" id="CHEBI:456216"/>
    </reaction>
</comment>
<dbReference type="EMBL" id="PDTV01000004">
    <property type="protein sequence ID" value="PIE83385.1"/>
    <property type="molecule type" value="Genomic_DNA"/>
</dbReference>
<dbReference type="GO" id="GO:0006450">
    <property type="term" value="P:regulation of translational fidelity"/>
    <property type="evidence" value="ECO:0007669"/>
    <property type="project" value="InterPro"/>
</dbReference>
<dbReference type="SUPFAM" id="SSF141000">
    <property type="entry name" value="Glu-tRNAGln amidotransferase C subunit"/>
    <property type="match status" value="1"/>
</dbReference>
<protein>
    <recommendedName>
        <fullName evidence="1">Aspartyl/glutamyl-tRNA(Asn/Gln) amidotransferase subunit C</fullName>
        <shortName evidence="1">Asp/Glu-ADT subunit C</shortName>
        <ecNumber evidence="1">6.3.5.-</ecNumber>
    </recommendedName>
</protein>
<dbReference type="HAMAP" id="MF_00122">
    <property type="entry name" value="GatC"/>
    <property type="match status" value="1"/>
</dbReference>
<dbReference type="GO" id="GO:0016740">
    <property type="term" value="F:transferase activity"/>
    <property type="evidence" value="ECO:0007669"/>
    <property type="project" value="UniProtKB-KW"/>
</dbReference>
<dbReference type="PANTHER" id="PTHR15004:SF0">
    <property type="entry name" value="GLUTAMYL-TRNA(GLN) AMIDOTRANSFERASE SUBUNIT C, MITOCHONDRIAL"/>
    <property type="match status" value="1"/>
</dbReference>
<comment type="catalytic activity">
    <reaction evidence="1">
        <text>L-glutamyl-tRNA(Gln) + L-glutamine + ATP + H2O = L-glutaminyl-tRNA(Gln) + L-glutamate + ADP + phosphate + H(+)</text>
        <dbReference type="Rhea" id="RHEA:17521"/>
        <dbReference type="Rhea" id="RHEA-COMP:9681"/>
        <dbReference type="Rhea" id="RHEA-COMP:9684"/>
        <dbReference type="ChEBI" id="CHEBI:15377"/>
        <dbReference type="ChEBI" id="CHEBI:15378"/>
        <dbReference type="ChEBI" id="CHEBI:29985"/>
        <dbReference type="ChEBI" id="CHEBI:30616"/>
        <dbReference type="ChEBI" id="CHEBI:43474"/>
        <dbReference type="ChEBI" id="CHEBI:58359"/>
        <dbReference type="ChEBI" id="CHEBI:78520"/>
        <dbReference type="ChEBI" id="CHEBI:78521"/>
        <dbReference type="ChEBI" id="CHEBI:456216"/>
    </reaction>
</comment>
<dbReference type="InterPro" id="IPR036113">
    <property type="entry name" value="Asp/Glu-ADT_sf_sub_c"/>
</dbReference>